<evidence type="ECO:0000256" key="3">
    <source>
        <dbReference type="ARBA" id="ARBA00022801"/>
    </source>
</evidence>
<keyword evidence="4" id="KW-0735">Signal-anchor</keyword>
<dbReference type="AlphaFoldDB" id="A0A1C4XID4"/>
<proteinExistence type="predicted"/>
<keyword evidence="2 9" id="KW-0812">Transmembrane</keyword>
<feature type="region of interest" description="Disordered" evidence="8">
    <location>
        <begin position="712"/>
        <end position="732"/>
    </location>
</feature>
<dbReference type="Gene3D" id="3.20.20.80">
    <property type="entry name" value="Glycosidases"/>
    <property type="match status" value="1"/>
</dbReference>
<evidence type="ECO:0000256" key="6">
    <source>
        <dbReference type="ARBA" id="ARBA00023034"/>
    </source>
</evidence>
<dbReference type="InterPro" id="IPR026071">
    <property type="entry name" value="Glyco_Hydrolase_99"/>
</dbReference>
<evidence type="ECO:0000256" key="8">
    <source>
        <dbReference type="SAM" id="MobiDB-lite"/>
    </source>
</evidence>
<protein>
    <submittedName>
        <fullName evidence="11">Glycosyl hydrolase family 99</fullName>
    </submittedName>
</protein>
<dbReference type="PANTHER" id="PTHR13572">
    <property type="entry name" value="ENDO-ALPHA-1,2-MANNOSIDASE"/>
    <property type="match status" value="1"/>
</dbReference>
<keyword evidence="7 9" id="KW-0472">Membrane</keyword>
<evidence type="ECO:0000256" key="5">
    <source>
        <dbReference type="ARBA" id="ARBA00022989"/>
    </source>
</evidence>
<name>A0A1C4XID4_9ACTN</name>
<keyword evidence="3 11" id="KW-0378">Hydrolase</keyword>
<evidence type="ECO:0000256" key="2">
    <source>
        <dbReference type="ARBA" id="ARBA00022692"/>
    </source>
</evidence>
<organism evidence="11 12">
    <name type="scientific">Micromonospora haikouensis</name>
    <dbReference type="NCBI Taxonomy" id="686309"/>
    <lineage>
        <taxon>Bacteria</taxon>
        <taxon>Bacillati</taxon>
        <taxon>Actinomycetota</taxon>
        <taxon>Actinomycetes</taxon>
        <taxon>Micromonosporales</taxon>
        <taxon>Micromonosporaceae</taxon>
        <taxon>Micromonospora</taxon>
    </lineage>
</organism>
<dbReference type="EMBL" id="FMCW01000026">
    <property type="protein sequence ID" value="SCF08193.1"/>
    <property type="molecule type" value="Genomic_DNA"/>
</dbReference>
<dbReference type="PANTHER" id="PTHR13572:SF4">
    <property type="entry name" value="RE57134P"/>
    <property type="match status" value="1"/>
</dbReference>
<evidence type="ECO:0000313" key="11">
    <source>
        <dbReference type="EMBL" id="SCF08193.1"/>
    </source>
</evidence>
<keyword evidence="10" id="KW-0732">Signal</keyword>
<gene>
    <name evidence="11" type="ORF">GA0070558_1266</name>
</gene>
<evidence type="ECO:0000256" key="4">
    <source>
        <dbReference type="ARBA" id="ARBA00022968"/>
    </source>
</evidence>
<sequence length="732" mass="80126">MTARRLLPLLLGVLAVLLLPAPAVAAPASALPGTLKIQLVPPIKGVVVTVDGNTARSDPQGRLRVRVRNFTGLDQRFTVVPTEVSPDRRVLLDRFRGSLDHGVHSRTVEVGLRTQRRVTWRYADRDGAPVPVDRVTEMRLRSNTGEVIELTGADLARPLWVAESRTQQGPRGLASKQLYYVVDTVMVDGTSVVNRAGHKFVPWERQDWLIELLFFKVSFTADDMFFAQRAGDGIRLTRADGRVQRLPFAADGTVLVPDLPRGTYTVTVLGGGVSFGRPVSISRDQQVTLSVISAVDLALVVCGVLGVAVGLVLVGRPALRRRLRIPLPRRARPAHQRTGRWRRPLRLGLGSVLAVLLVAAVVGVVASRPARAAGGPAPAPSAAAPVPVLAHYYIWFNPTSWNRAKIDYPQLGRYSSDDTEIMRRHVRMARAAGMTGFLVSWKHTPQLDDRLARLVEVAWAEDFRLGIVYQGLDFSRKPLPLATVRADLDLFADRYAADPVFDVFDKPVVVWNGSDRFTATEVADTVRAARQRLLVLGAAKSTEEVATYGTALDGHAYYWSSADPVGGRTRDRLAAMSRAVHLHGGLWIAPVAPGYDGRQLGGQREVDRRDGETLRASFAAARLSQPDALGVISWNEFSENTHVEPSERFGARYLEVLADLLGVDIDHDVAMDSQQEHDDHWGLPAWGAVVASGGVLALLPLWVFLRRRRSPDGAVPPAQRGADHDVEAPVDS</sequence>
<keyword evidence="6" id="KW-0333">Golgi apparatus</keyword>
<dbReference type="Pfam" id="PF16317">
    <property type="entry name" value="Glyco_hydro_99"/>
    <property type="match status" value="1"/>
</dbReference>
<feature type="chain" id="PRO_5008708058" evidence="10">
    <location>
        <begin position="26"/>
        <end position="732"/>
    </location>
</feature>
<feature type="transmembrane region" description="Helical" evidence="9">
    <location>
        <begin position="287"/>
        <end position="314"/>
    </location>
</feature>
<accession>A0A1C4XID4</accession>
<feature type="transmembrane region" description="Helical" evidence="9">
    <location>
        <begin position="681"/>
        <end position="705"/>
    </location>
</feature>
<feature type="compositionally biased region" description="Basic and acidic residues" evidence="8">
    <location>
        <begin position="721"/>
        <end position="732"/>
    </location>
</feature>
<keyword evidence="5 9" id="KW-1133">Transmembrane helix</keyword>
<evidence type="ECO:0000313" key="12">
    <source>
        <dbReference type="Proteomes" id="UP000199375"/>
    </source>
</evidence>
<evidence type="ECO:0000256" key="1">
    <source>
        <dbReference type="ARBA" id="ARBA00004323"/>
    </source>
</evidence>
<evidence type="ECO:0000256" key="7">
    <source>
        <dbReference type="ARBA" id="ARBA00023136"/>
    </source>
</evidence>
<feature type="signal peptide" evidence="10">
    <location>
        <begin position="1"/>
        <end position="25"/>
    </location>
</feature>
<comment type="subcellular location">
    <subcellularLocation>
        <location evidence="1">Golgi apparatus membrane</location>
        <topology evidence="1">Single-pass type II membrane protein</topology>
    </subcellularLocation>
</comment>
<reference evidence="11 12" key="1">
    <citation type="submission" date="2016-06" db="EMBL/GenBank/DDBJ databases">
        <authorList>
            <person name="Kjaerup R.B."/>
            <person name="Dalgaard T.S."/>
            <person name="Juul-Madsen H.R."/>
        </authorList>
    </citation>
    <scope>NUCLEOTIDE SEQUENCE [LARGE SCALE GENOMIC DNA]</scope>
    <source>
        <strain evidence="11 12">DSM 45626</strain>
    </source>
</reference>
<evidence type="ECO:0000256" key="9">
    <source>
        <dbReference type="SAM" id="Phobius"/>
    </source>
</evidence>
<dbReference type="GO" id="GO:0004559">
    <property type="term" value="F:alpha-mannosidase activity"/>
    <property type="evidence" value="ECO:0007669"/>
    <property type="project" value="TreeGrafter"/>
</dbReference>
<feature type="transmembrane region" description="Helical" evidence="9">
    <location>
        <begin position="347"/>
        <end position="366"/>
    </location>
</feature>
<dbReference type="RefSeq" id="WP_091283836.1">
    <property type="nucleotide sequence ID" value="NZ_FMCW01000026.1"/>
</dbReference>
<evidence type="ECO:0000256" key="10">
    <source>
        <dbReference type="SAM" id="SignalP"/>
    </source>
</evidence>
<dbReference type="Proteomes" id="UP000199375">
    <property type="component" value="Unassembled WGS sequence"/>
</dbReference>